<keyword evidence="1" id="KW-1133">Transmembrane helix</keyword>
<evidence type="ECO:0000313" key="3">
    <source>
        <dbReference type="EMBL" id="MXG88661.1"/>
    </source>
</evidence>
<keyword evidence="1" id="KW-0472">Membrane</keyword>
<reference evidence="3 4" key="1">
    <citation type="submission" date="2019-12" db="EMBL/GenBank/DDBJ databases">
        <authorList>
            <person name="Kun Z."/>
        </authorList>
    </citation>
    <scope>NUCLEOTIDE SEQUENCE [LARGE SCALE GENOMIC DNA]</scope>
    <source>
        <strain evidence="3 4">YIM 123512</strain>
    </source>
</reference>
<dbReference type="PANTHER" id="PTHR40763:SF4">
    <property type="entry name" value="DUF1707 DOMAIN-CONTAINING PROTEIN"/>
    <property type="match status" value="1"/>
</dbReference>
<dbReference type="InterPro" id="IPR012551">
    <property type="entry name" value="DUF1707_SHOCT-like"/>
</dbReference>
<protein>
    <submittedName>
        <fullName evidence="3">DUF1707 domain-containing protein</fullName>
    </submittedName>
</protein>
<evidence type="ECO:0000256" key="1">
    <source>
        <dbReference type="SAM" id="Phobius"/>
    </source>
</evidence>
<gene>
    <name evidence="3" type="ORF">GRQ65_03760</name>
</gene>
<sequence>MWASFPHDPRVPELAGLRASDADRDRIQQVVNDAYADGRLDRGEYDERSAAVLGARTLGELPPLVADLVAAVPPTSPARPGTATSALELATPAQLQRRAEEKWRSDRWEAISAFATTTVICWAIWSFFMFGGFPWPLFPTGALLLNLVRVSLSREQVVAEEVRRLERKQAKAIARAREREQPGE</sequence>
<keyword evidence="1" id="KW-0812">Transmembrane</keyword>
<name>A0A6L7EY60_9ACTN</name>
<dbReference type="AlphaFoldDB" id="A0A6L7EY60"/>
<feature type="domain" description="DUF1707" evidence="2">
    <location>
        <begin position="17"/>
        <end position="68"/>
    </location>
</feature>
<dbReference type="PANTHER" id="PTHR40763">
    <property type="entry name" value="MEMBRANE PROTEIN-RELATED"/>
    <property type="match status" value="1"/>
</dbReference>
<organism evidence="3 4">
    <name type="scientific">Nocardioides flavescens</name>
    <dbReference type="NCBI Taxonomy" id="2691959"/>
    <lineage>
        <taxon>Bacteria</taxon>
        <taxon>Bacillati</taxon>
        <taxon>Actinomycetota</taxon>
        <taxon>Actinomycetes</taxon>
        <taxon>Propionibacteriales</taxon>
        <taxon>Nocardioidaceae</taxon>
        <taxon>Nocardioides</taxon>
    </lineage>
</organism>
<dbReference type="EMBL" id="WUEK01000002">
    <property type="protein sequence ID" value="MXG88661.1"/>
    <property type="molecule type" value="Genomic_DNA"/>
</dbReference>
<proteinExistence type="predicted"/>
<dbReference type="Proteomes" id="UP000473325">
    <property type="component" value="Unassembled WGS sequence"/>
</dbReference>
<feature type="transmembrane region" description="Helical" evidence="1">
    <location>
        <begin position="108"/>
        <end position="128"/>
    </location>
</feature>
<dbReference type="Pfam" id="PF08044">
    <property type="entry name" value="DUF1707"/>
    <property type="match status" value="1"/>
</dbReference>
<accession>A0A6L7EY60</accession>
<evidence type="ECO:0000313" key="4">
    <source>
        <dbReference type="Proteomes" id="UP000473325"/>
    </source>
</evidence>
<evidence type="ECO:0000259" key="2">
    <source>
        <dbReference type="Pfam" id="PF08044"/>
    </source>
</evidence>
<keyword evidence="4" id="KW-1185">Reference proteome</keyword>
<comment type="caution">
    <text evidence="3">The sequence shown here is derived from an EMBL/GenBank/DDBJ whole genome shotgun (WGS) entry which is preliminary data.</text>
</comment>